<accession>A0A7C0VAP1</accession>
<name>A0A7C0VAP1_UNCW3</name>
<organism evidence="1">
    <name type="scientific">candidate division WOR-3 bacterium</name>
    <dbReference type="NCBI Taxonomy" id="2052148"/>
    <lineage>
        <taxon>Bacteria</taxon>
        <taxon>Bacteria division WOR-3</taxon>
    </lineage>
</organism>
<sequence length="282" mass="32194">MKKFFIIIGLVGILFVGCSQETDETAIETLITDVYSDLFSIEDDYQKPEGDSVTPSQKKDYAFVFWWRELQDVSRNINISIEGDSAFVTINKELSGIMHRCPTDTWPPEDSILIDIPKDFQDNALRYVVLKRDGNPRIHRGWRIVAVSGAKILSPTRPFQIDSVKIVSADSSLIYTVKDPLELVNIDSIMKIERLREATISVYTSPDSVEVCVFVHTRGYMRVHRYRIMEKAPGVYCGRWLASPMEGRRRLGIDVLTYETIFNDSTGYEGEGWIIPYESTGE</sequence>
<reference evidence="1" key="1">
    <citation type="journal article" date="2020" name="mSystems">
        <title>Genome- and Community-Level Interaction Insights into Carbon Utilization and Element Cycling Functions of Hydrothermarchaeota in Hydrothermal Sediment.</title>
        <authorList>
            <person name="Zhou Z."/>
            <person name="Liu Y."/>
            <person name="Xu W."/>
            <person name="Pan J."/>
            <person name="Luo Z.H."/>
            <person name="Li M."/>
        </authorList>
    </citation>
    <scope>NUCLEOTIDE SEQUENCE [LARGE SCALE GENOMIC DNA]</scope>
    <source>
        <strain evidence="1">HyVt-102</strain>
    </source>
</reference>
<dbReference type="PROSITE" id="PS51257">
    <property type="entry name" value="PROKAR_LIPOPROTEIN"/>
    <property type="match status" value="1"/>
</dbReference>
<dbReference type="EMBL" id="DQWE01000028">
    <property type="protein sequence ID" value="HDI82269.1"/>
    <property type="molecule type" value="Genomic_DNA"/>
</dbReference>
<protein>
    <submittedName>
        <fullName evidence="1">Uncharacterized protein</fullName>
    </submittedName>
</protein>
<evidence type="ECO:0000313" key="1">
    <source>
        <dbReference type="EMBL" id="HDI82269.1"/>
    </source>
</evidence>
<dbReference type="AlphaFoldDB" id="A0A7C0VAP1"/>
<comment type="caution">
    <text evidence="1">The sequence shown here is derived from an EMBL/GenBank/DDBJ whole genome shotgun (WGS) entry which is preliminary data.</text>
</comment>
<gene>
    <name evidence="1" type="ORF">ENF18_00575</name>
</gene>
<proteinExistence type="predicted"/>
<dbReference type="Proteomes" id="UP000885847">
    <property type="component" value="Unassembled WGS sequence"/>
</dbReference>